<dbReference type="Pfam" id="PF00089">
    <property type="entry name" value="Trypsin"/>
    <property type="match status" value="1"/>
</dbReference>
<sequence length="301" mass="30836">MCGSGGRRRVAVNKRAAEGAGSARGTRRGGRRALLVLLAALPAAVVLPLPASASGPQLRIIGGSPADTGQEPWMVALASRSVYGDSRSGQFCGGTLVTPTKVVTAAHCLYDESTMRPANRPDLKVIVGRTDLSGSDGDEVPVSGVWIDPDYSMRNNTWDVAVLTLAEPETGRAVLPLVAQGATAPYAAGTTATVYGWGDTSGNGQYPLGLHAVQLPMISDSVCARDYPGGPDGTFQARTMVCAGEQSTGGKDACQGDSGGPLVVDGLLVGLVSWGTGCAEAGHPGVYTRVAAMADAVRRQL</sequence>
<dbReference type="InterPro" id="IPR001254">
    <property type="entry name" value="Trypsin_dom"/>
</dbReference>
<gene>
    <name evidence="1" type="ORF">ACEZDG_33485</name>
</gene>
<dbReference type="InterPro" id="IPR009003">
    <property type="entry name" value="Peptidase_S1_PA"/>
</dbReference>
<reference evidence="1 2" key="1">
    <citation type="submission" date="2024-09" db="EMBL/GenBank/DDBJ databases">
        <authorList>
            <person name="Lee S.D."/>
        </authorList>
    </citation>
    <scope>NUCLEOTIDE SEQUENCE [LARGE SCALE GENOMIC DNA]</scope>
    <source>
        <strain evidence="1 2">N1-1</strain>
    </source>
</reference>
<dbReference type="PANTHER" id="PTHR24276:SF98">
    <property type="entry name" value="FI18310P1-RELATED"/>
    <property type="match status" value="1"/>
</dbReference>
<dbReference type="PROSITE" id="PS00134">
    <property type="entry name" value="TRYPSIN_HIS"/>
    <property type="match status" value="1"/>
</dbReference>
<comment type="caution">
    <text evidence="1">The sequence shown here is derived from an EMBL/GenBank/DDBJ whole genome shotgun (WGS) entry which is preliminary data.</text>
</comment>
<dbReference type="PRINTS" id="PR00722">
    <property type="entry name" value="CHYMOTRYPSIN"/>
</dbReference>
<dbReference type="InterPro" id="IPR033116">
    <property type="entry name" value="TRYPSIN_SER"/>
</dbReference>
<name>A0ABV6VKB9_9ACTN</name>
<dbReference type="InterPro" id="IPR050430">
    <property type="entry name" value="Peptidase_S1"/>
</dbReference>
<dbReference type="Gene3D" id="2.40.10.10">
    <property type="entry name" value="Trypsin-like serine proteases"/>
    <property type="match status" value="1"/>
</dbReference>
<dbReference type="PROSITE" id="PS50240">
    <property type="entry name" value="TRYPSIN_DOM"/>
    <property type="match status" value="1"/>
</dbReference>
<proteinExistence type="predicted"/>
<evidence type="ECO:0000313" key="2">
    <source>
        <dbReference type="Proteomes" id="UP001592582"/>
    </source>
</evidence>
<protein>
    <submittedName>
        <fullName evidence="1">Trypsin-like serine protease</fullName>
        <ecNumber evidence="1">3.4.21.-</ecNumber>
    </submittedName>
</protein>
<dbReference type="CDD" id="cd00190">
    <property type="entry name" value="Tryp_SPc"/>
    <property type="match status" value="1"/>
</dbReference>
<accession>A0ABV6VKB9</accession>
<keyword evidence="2" id="KW-1185">Reference proteome</keyword>
<dbReference type="PROSITE" id="PS00135">
    <property type="entry name" value="TRYPSIN_SER"/>
    <property type="match status" value="1"/>
</dbReference>
<keyword evidence="1" id="KW-0378">Hydrolase</keyword>
<organism evidence="1 2">
    <name type="scientific">Streptacidiphilus alkalitolerans</name>
    <dbReference type="NCBI Taxonomy" id="3342712"/>
    <lineage>
        <taxon>Bacteria</taxon>
        <taxon>Bacillati</taxon>
        <taxon>Actinomycetota</taxon>
        <taxon>Actinomycetes</taxon>
        <taxon>Kitasatosporales</taxon>
        <taxon>Streptomycetaceae</taxon>
        <taxon>Streptacidiphilus</taxon>
    </lineage>
</organism>
<dbReference type="PANTHER" id="PTHR24276">
    <property type="entry name" value="POLYSERASE-RELATED"/>
    <property type="match status" value="1"/>
</dbReference>
<dbReference type="EC" id="3.4.21.-" evidence="1"/>
<dbReference type="GO" id="GO:0016787">
    <property type="term" value="F:hydrolase activity"/>
    <property type="evidence" value="ECO:0007669"/>
    <property type="project" value="UniProtKB-KW"/>
</dbReference>
<dbReference type="InterPro" id="IPR043504">
    <property type="entry name" value="Peptidase_S1_PA_chymotrypsin"/>
</dbReference>
<dbReference type="InterPro" id="IPR018114">
    <property type="entry name" value="TRYPSIN_HIS"/>
</dbReference>
<dbReference type="EMBL" id="JBHEZX010000022">
    <property type="protein sequence ID" value="MFC1414185.1"/>
    <property type="molecule type" value="Genomic_DNA"/>
</dbReference>
<dbReference type="Proteomes" id="UP001592582">
    <property type="component" value="Unassembled WGS sequence"/>
</dbReference>
<dbReference type="InterPro" id="IPR001314">
    <property type="entry name" value="Peptidase_S1A"/>
</dbReference>
<evidence type="ECO:0000313" key="1">
    <source>
        <dbReference type="EMBL" id="MFC1414185.1"/>
    </source>
</evidence>
<dbReference type="SMART" id="SM00020">
    <property type="entry name" value="Tryp_SPc"/>
    <property type="match status" value="1"/>
</dbReference>
<dbReference type="SUPFAM" id="SSF50494">
    <property type="entry name" value="Trypsin-like serine proteases"/>
    <property type="match status" value="1"/>
</dbReference>